<dbReference type="PANTHER" id="PTHR11062">
    <property type="entry name" value="EXOSTOSIN HEPARAN SULFATE GLYCOSYLTRANSFERASE -RELATED"/>
    <property type="match status" value="1"/>
</dbReference>
<dbReference type="InterPro" id="IPR004263">
    <property type="entry name" value="Exostosin"/>
</dbReference>
<sequence>MKIYTDFSLLKFGKGIDMLFPFYTSEHYTATRGDDNEIIKGRFDSYCLYAKENMSITSLEDADIAVVPIYMPYSYPSDETPKELVAFIEKCVANGKKILVFSGHDVGNVAIKIKNAIVFSGAAYKSKNSNGLLSFPHFFEDFLERYKDGALEIRDKSVIPKIGFCGFAPPLNLPFRKDKFIALAKLWANYLGLMKYFPDYSSHSYRARVLIVLNRAKRIKTNFIIKGNFGFGPGGLNTGAHKEDSNIYRLNYINNIVDNDYTVCVRGIGNNSIRFYETLCCGRIPIFVNTDCILPFEDTIDWKKLCVWVEEKDIHKIGEIVNEYHHNLSESEFKNRQVQLRKIWEDYLSPVGFFNQFKMSLER</sequence>
<dbReference type="KEGG" id="fcr:HYN56_22320"/>
<name>A0A2S1YRU2_9FLAO</name>
<dbReference type="RefSeq" id="WP_109194221.1">
    <property type="nucleotide sequence ID" value="NZ_CP029255.1"/>
</dbReference>
<dbReference type="GO" id="GO:0016757">
    <property type="term" value="F:glycosyltransferase activity"/>
    <property type="evidence" value="ECO:0007669"/>
    <property type="project" value="InterPro"/>
</dbReference>
<feature type="domain" description="Exostosin GT47" evidence="1">
    <location>
        <begin position="247"/>
        <end position="323"/>
    </location>
</feature>
<accession>A0A2S1YRU2</accession>
<reference evidence="2 3" key="1">
    <citation type="submission" date="2018-05" db="EMBL/GenBank/DDBJ databases">
        <title>Genome sequencing of Flavobacterium sp. HYN0056.</title>
        <authorList>
            <person name="Yi H."/>
            <person name="Baek C."/>
        </authorList>
    </citation>
    <scope>NUCLEOTIDE SEQUENCE [LARGE SCALE GENOMIC DNA]</scope>
    <source>
        <strain evidence="2 3">HYN0056</strain>
    </source>
</reference>
<gene>
    <name evidence="2" type="ORF">HYN56_22320</name>
</gene>
<dbReference type="InterPro" id="IPR040911">
    <property type="entry name" value="Exostosin_GT47"/>
</dbReference>
<keyword evidence="3" id="KW-1185">Reference proteome</keyword>
<evidence type="ECO:0000259" key="1">
    <source>
        <dbReference type="Pfam" id="PF03016"/>
    </source>
</evidence>
<dbReference type="AlphaFoldDB" id="A0A2S1YRU2"/>
<protein>
    <recommendedName>
        <fullName evidence="1">Exostosin GT47 domain-containing protein</fullName>
    </recommendedName>
</protein>
<proteinExistence type="predicted"/>
<organism evidence="2 3">
    <name type="scientific">Flavobacterium crocinum</name>
    <dbReference type="NCBI Taxonomy" id="2183896"/>
    <lineage>
        <taxon>Bacteria</taxon>
        <taxon>Pseudomonadati</taxon>
        <taxon>Bacteroidota</taxon>
        <taxon>Flavobacteriia</taxon>
        <taxon>Flavobacteriales</taxon>
        <taxon>Flavobacteriaceae</taxon>
        <taxon>Flavobacterium</taxon>
    </lineage>
</organism>
<dbReference type="EMBL" id="CP029255">
    <property type="protein sequence ID" value="AWK06817.1"/>
    <property type="molecule type" value="Genomic_DNA"/>
</dbReference>
<evidence type="ECO:0000313" key="2">
    <source>
        <dbReference type="EMBL" id="AWK06817.1"/>
    </source>
</evidence>
<dbReference type="Pfam" id="PF03016">
    <property type="entry name" value="Exostosin_GT47"/>
    <property type="match status" value="1"/>
</dbReference>
<evidence type="ECO:0000313" key="3">
    <source>
        <dbReference type="Proteomes" id="UP000245250"/>
    </source>
</evidence>
<dbReference type="OrthoDB" id="1416011at2"/>
<dbReference type="Proteomes" id="UP000245250">
    <property type="component" value="Chromosome"/>
</dbReference>